<evidence type="ECO:0000313" key="3">
    <source>
        <dbReference type="Proteomes" id="UP000318878"/>
    </source>
</evidence>
<dbReference type="EMBL" id="SJPF01000003">
    <property type="protein sequence ID" value="TWT32917.1"/>
    <property type="molecule type" value="Genomic_DNA"/>
</dbReference>
<gene>
    <name evidence="2" type="ORF">Enr8_27330</name>
</gene>
<name>A0A5C5V563_9BACT</name>
<proteinExistence type="predicted"/>
<dbReference type="Pfam" id="PF07811">
    <property type="entry name" value="TadE"/>
    <property type="match status" value="1"/>
</dbReference>
<accession>A0A5C5V563</accession>
<dbReference type="RefSeq" id="WP_146432306.1">
    <property type="nucleotide sequence ID" value="NZ_SJPF01000003.1"/>
</dbReference>
<organism evidence="2 3">
    <name type="scientific">Blastopirellula retiformator</name>
    <dbReference type="NCBI Taxonomy" id="2527970"/>
    <lineage>
        <taxon>Bacteria</taxon>
        <taxon>Pseudomonadati</taxon>
        <taxon>Planctomycetota</taxon>
        <taxon>Planctomycetia</taxon>
        <taxon>Pirellulales</taxon>
        <taxon>Pirellulaceae</taxon>
        <taxon>Blastopirellula</taxon>
    </lineage>
</organism>
<sequence length="159" mass="17751">MPRHNRKRVETRRGTATVEFAVVAPLFLLLTLGLLQGSKLFDSHSVMAQAARDGARLGAMDRADWVSQGINSNDKIKQDVRNTLAAAGFDPEDVDVFIEFPGEPGNDFDLDDPANDFELFELRIEVPLNPLVETHNDNENQLKMVSKVVFRNSKSTIVQ</sequence>
<keyword evidence="3" id="KW-1185">Reference proteome</keyword>
<feature type="domain" description="TadE-like" evidence="1">
    <location>
        <begin position="14"/>
        <end position="56"/>
    </location>
</feature>
<dbReference type="InterPro" id="IPR012495">
    <property type="entry name" value="TadE-like_dom"/>
</dbReference>
<dbReference type="Proteomes" id="UP000318878">
    <property type="component" value="Unassembled WGS sequence"/>
</dbReference>
<dbReference type="OrthoDB" id="261466at2"/>
<comment type="caution">
    <text evidence="2">The sequence shown here is derived from an EMBL/GenBank/DDBJ whole genome shotgun (WGS) entry which is preliminary data.</text>
</comment>
<evidence type="ECO:0000259" key="1">
    <source>
        <dbReference type="Pfam" id="PF07811"/>
    </source>
</evidence>
<dbReference type="AlphaFoldDB" id="A0A5C5V563"/>
<protein>
    <submittedName>
        <fullName evidence="2">TadE-like protein</fullName>
    </submittedName>
</protein>
<evidence type="ECO:0000313" key="2">
    <source>
        <dbReference type="EMBL" id="TWT32917.1"/>
    </source>
</evidence>
<reference evidence="2 3" key="1">
    <citation type="submission" date="2019-02" db="EMBL/GenBank/DDBJ databases">
        <title>Deep-cultivation of Planctomycetes and their phenomic and genomic characterization uncovers novel biology.</title>
        <authorList>
            <person name="Wiegand S."/>
            <person name="Jogler M."/>
            <person name="Boedeker C."/>
            <person name="Pinto D."/>
            <person name="Vollmers J."/>
            <person name="Rivas-Marin E."/>
            <person name="Kohn T."/>
            <person name="Peeters S.H."/>
            <person name="Heuer A."/>
            <person name="Rast P."/>
            <person name="Oberbeckmann S."/>
            <person name="Bunk B."/>
            <person name="Jeske O."/>
            <person name="Meyerdierks A."/>
            <person name="Storesund J.E."/>
            <person name="Kallscheuer N."/>
            <person name="Luecker S."/>
            <person name="Lage O.M."/>
            <person name="Pohl T."/>
            <person name="Merkel B.J."/>
            <person name="Hornburger P."/>
            <person name="Mueller R.-W."/>
            <person name="Bruemmer F."/>
            <person name="Labrenz M."/>
            <person name="Spormann A.M."/>
            <person name="Op Den Camp H."/>
            <person name="Overmann J."/>
            <person name="Amann R."/>
            <person name="Jetten M.S.M."/>
            <person name="Mascher T."/>
            <person name="Medema M.H."/>
            <person name="Devos D.P."/>
            <person name="Kaster A.-K."/>
            <person name="Ovreas L."/>
            <person name="Rohde M."/>
            <person name="Galperin M.Y."/>
            <person name="Jogler C."/>
        </authorList>
    </citation>
    <scope>NUCLEOTIDE SEQUENCE [LARGE SCALE GENOMIC DNA]</scope>
    <source>
        <strain evidence="2 3">Enr8</strain>
    </source>
</reference>